<evidence type="ECO:0000259" key="1">
    <source>
        <dbReference type="Pfam" id="PF00561"/>
    </source>
</evidence>
<dbReference type="EMBL" id="JAHLQF010000002">
    <property type="protein sequence ID" value="MBU5484506.1"/>
    <property type="molecule type" value="Genomic_DNA"/>
</dbReference>
<comment type="caution">
    <text evidence="2">The sequence shown here is derived from an EMBL/GenBank/DDBJ whole genome shotgun (WGS) entry which is preliminary data.</text>
</comment>
<reference evidence="2 3" key="1">
    <citation type="submission" date="2021-06" db="EMBL/GenBank/DDBJ databases">
        <authorList>
            <person name="Sun Q."/>
            <person name="Li D."/>
        </authorList>
    </citation>
    <scope>NUCLEOTIDE SEQUENCE [LARGE SCALE GENOMIC DNA]</scope>
    <source>
        <strain evidence="2 3">MSJ-11</strain>
    </source>
</reference>
<organism evidence="2 3">
    <name type="scientific">Clostridium mobile</name>
    <dbReference type="NCBI Taxonomy" id="2841512"/>
    <lineage>
        <taxon>Bacteria</taxon>
        <taxon>Bacillati</taxon>
        <taxon>Bacillota</taxon>
        <taxon>Clostridia</taxon>
        <taxon>Eubacteriales</taxon>
        <taxon>Clostridiaceae</taxon>
        <taxon>Clostridium</taxon>
    </lineage>
</organism>
<name>A0ABS6EH20_9CLOT</name>
<feature type="domain" description="AB hydrolase-1" evidence="1">
    <location>
        <begin position="20"/>
        <end position="127"/>
    </location>
</feature>
<protein>
    <submittedName>
        <fullName evidence="2">Alpha/beta hydrolase</fullName>
    </submittedName>
</protein>
<dbReference type="Pfam" id="PF00561">
    <property type="entry name" value="Abhydrolase_1"/>
    <property type="match status" value="1"/>
</dbReference>
<dbReference type="PANTHER" id="PTHR43798">
    <property type="entry name" value="MONOACYLGLYCEROL LIPASE"/>
    <property type="match status" value="1"/>
</dbReference>
<proteinExistence type="predicted"/>
<dbReference type="InterPro" id="IPR000073">
    <property type="entry name" value="AB_hydrolase_1"/>
</dbReference>
<keyword evidence="3" id="KW-1185">Reference proteome</keyword>
<evidence type="ECO:0000313" key="3">
    <source>
        <dbReference type="Proteomes" id="UP000726170"/>
    </source>
</evidence>
<accession>A0ABS6EH20</accession>
<dbReference type="InterPro" id="IPR050266">
    <property type="entry name" value="AB_hydrolase_sf"/>
</dbReference>
<evidence type="ECO:0000313" key="2">
    <source>
        <dbReference type="EMBL" id="MBU5484506.1"/>
    </source>
</evidence>
<keyword evidence="2" id="KW-0378">Hydrolase</keyword>
<dbReference type="RefSeq" id="WP_216438978.1">
    <property type="nucleotide sequence ID" value="NZ_JAHLQF010000002.1"/>
</dbReference>
<dbReference type="GO" id="GO:0016787">
    <property type="term" value="F:hydrolase activity"/>
    <property type="evidence" value="ECO:0007669"/>
    <property type="project" value="UniProtKB-KW"/>
</dbReference>
<gene>
    <name evidence="2" type="ORF">KQI86_09205</name>
</gene>
<sequence>MIASVNKTKIYYEIKGEGTPLIFIPGLGATHTMYKPQVDFFSKEYKTIVLDLRGTGKSGELNAPIKKGLETQSKDVADLMNQLNVKKAVFIGVSYGGVLTQKFYSLFPEKVMGMVIVDSFTHTHPKSIKEFFNKVNSYNILAYYLPKKFLSKELRKYYEKRWGKLVGEEMGKIILEMRTWETVKQRLEINSIDYRHVLQNVNVPVLGIVGDHTKMGVEFMKSIIDEIPHEKLEIFEDSFDPSNLCKSELFNNTVNEFLVKNKLLYSNKRAP</sequence>
<dbReference type="Proteomes" id="UP000726170">
    <property type="component" value="Unassembled WGS sequence"/>
</dbReference>